<name>A0A3B3DUS2_ORYME</name>
<sequence length="109" mass="12618">MSSHNEAAGPLGELKSCKGRTETSLNKSHLKPIERTEKSRELIKNQDFNINMKHHIYRKPSSINIMSHMCSEVRRWWKHGHLGLFTAVSFGHFVIDESAMSFCVWMKDC</sequence>
<keyword evidence="3" id="KW-1185">Reference proteome</keyword>
<dbReference type="PaxDb" id="30732-ENSOMEP00000033095"/>
<evidence type="ECO:0000256" key="1">
    <source>
        <dbReference type="SAM" id="MobiDB-lite"/>
    </source>
</evidence>
<dbReference type="AlphaFoldDB" id="A0A3B3DUS2"/>
<feature type="region of interest" description="Disordered" evidence="1">
    <location>
        <begin position="1"/>
        <end position="36"/>
    </location>
</feature>
<dbReference type="Ensembl" id="ENSOMET00000025880.1">
    <property type="protein sequence ID" value="ENSOMEP00000033095.1"/>
    <property type="gene ID" value="ENSOMEG00000018884.1"/>
</dbReference>
<organism evidence="2 3">
    <name type="scientific">Oryzias melastigma</name>
    <name type="common">Marine medaka</name>
    <dbReference type="NCBI Taxonomy" id="30732"/>
    <lineage>
        <taxon>Eukaryota</taxon>
        <taxon>Metazoa</taxon>
        <taxon>Chordata</taxon>
        <taxon>Craniata</taxon>
        <taxon>Vertebrata</taxon>
        <taxon>Euteleostomi</taxon>
        <taxon>Actinopterygii</taxon>
        <taxon>Neopterygii</taxon>
        <taxon>Teleostei</taxon>
        <taxon>Neoteleostei</taxon>
        <taxon>Acanthomorphata</taxon>
        <taxon>Ovalentaria</taxon>
        <taxon>Atherinomorphae</taxon>
        <taxon>Beloniformes</taxon>
        <taxon>Adrianichthyidae</taxon>
        <taxon>Oryziinae</taxon>
        <taxon>Oryzias</taxon>
    </lineage>
</organism>
<proteinExistence type="predicted"/>
<evidence type="ECO:0000313" key="3">
    <source>
        <dbReference type="Proteomes" id="UP000261560"/>
    </source>
</evidence>
<dbReference type="Proteomes" id="UP000261560">
    <property type="component" value="Unplaced"/>
</dbReference>
<protein>
    <submittedName>
        <fullName evidence="2">Uncharacterized protein</fullName>
    </submittedName>
</protein>
<evidence type="ECO:0000313" key="2">
    <source>
        <dbReference type="Ensembl" id="ENSOMEP00000033095.1"/>
    </source>
</evidence>
<reference evidence="2" key="1">
    <citation type="submission" date="2025-08" db="UniProtKB">
        <authorList>
            <consortium name="Ensembl"/>
        </authorList>
    </citation>
    <scope>IDENTIFICATION</scope>
</reference>
<reference evidence="2" key="2">
    <citation type="submission" date="2025-09" db="UniProtKB">
        <authorList>
            <consortium name="Ensembl"/>
        </authorList>
    </citation>
    <scope>IDENTIFICATION</scope>
</reference>
<accession>A0A3B3DUS2</accession>